<name>K5V186_PHACS</name>
<dbReference type="KEGG" id="pco:PHACADRAFT_253280"/>
<dbReference type="HOGENOM" id="CLU_1468695_0_0_1"/>
<feature type="compositionally biased region" description="Polar residues" evidence="1">
    <location>
        <begin position="87"/>
        <end position="100"/>
    </location>
</feature>
<proteinExistence type="predicted"/>
<dbReference type="GeneID" id="18915726"/>
<accession>K5V186</accession>
<keyword evidence="3" id="KW-1185">Reference proteome</keyword>
<dbReference type="RefSeq" id="XP_007394106.1">
    <property type="nucleotide sequence ID" value="XM_007394044.1"/>
</dbReference>
<dbReference type="Proteomes" id="UP000008370">
    <property type="component" value="Unassembled WGS sequence"/>
</dbReference>
<dbReference type="EMBL" id="JH930471">
    <property type="protein sequence ID" value="EKM56251.1"/>
    <property type="molecule type" value="Genomic_DNA"/>
</dbReference>
<reference evidence="2 3" key="1">
    <citation type="journal article" date="2012" name="BMC Genomics">
        <title>Comparative genomics of the white-rot fungi, Phanerochaete carnosa and P. chrysosporium, to elucidate the genetic basis of the distinct wood types they colonize.</title>
        <authorList>
            <person name="Suzuki H."/>
            <person name="MacDonald J."/>
            <person name="Syed K."/>
            <person name="Salamov A."/>
            <person name="Hori C."/>
            <person name="Aerts A."/>
            <person name="Henrissat B."/>
            <person name="Wiebenga A."/>
            <person name="vanKuyk P.A."/>
            <person name="Barry K."/>
            <person name="Lindquist E."/>
            <person name="LaButti K."/>
            <person name="Lapidus A."/>
            <person name="Lucas S."/>
            <person name="Coutinho P."/>
            <person name="Gong Y."/>
            <person name="Samejima M."/>
            <person name="Mahadevan R."/>
            <person name="Abou-Zaid M."/>
            <person name="de Vries R.P."/>
            <person name="Igarashi K."/>
            <person name="Yadav J.S."/>
            <person name="Grigoriev I.V."/>
            <person name="Master E.R."/>
        </authorList>
    </citation>
    <scope>NUCLEOTIDE SEQUENCE [LARGE SCALE GENOMIC DNA]</scope>
    <source>
        <strain evidence="2 3">HHB-10118-sp</strain>
    </source>
</reference>
<dbReference type="AlphaFoldDB" id="K5V186"/>
<gene>
    <name evidence="2" type="ORF">PHACADRAFT_253280</name>
</gene>
<evidence type="ECO:0000313" key="3">
    <source>
        <dbReference type="Proteomes" id="UP000008370"/>
    </source>
</evidence>
<evidence type="ECO:0000313" key="2">
    <source>
        <dbReference type="EMBL" id="EKM56251.1"/>
    </source>
</evidence>
<evidence type="ECO:0000256" key="1">
    <source>
        <dbReference type="SAM" id="MobiDB-lite"/>
    </source>
</evidence>
<organism evidence="2 3">
    <name type="scientific">Phanerochaete carnosa (strain HHB-10118-sp)</name>
    <name type="common">White-rot fungus</name>
    <name type="synonym">Peniophora carnosa</name>
    <dbReference type="NCBI Taxonomy" id="650164"/>
    <lineage>
        <taxon>Eukaryota</taxon>
        <taxon>Fungi</taxon>
        <taxon>Dikarya</taxon>
        <taxon>Basidiomycota</taxon>
        <taxon>Agaricomycotina</taxon>
        <taxon>Agaricomycetes</taxon>
        <taxon>Polyporales</taxon>
        <taxon>Phanerochaetaceae</taxon>
        <taxon>Phanerochaete</taxon>
    </lineage>
</organism>
<protein>
    <submittedName>
        <fullName evidence="2">Uncharacterized protein</fullName>
    </submittedName>
</protein>
<feature type="region of interest" description="Disordered" evidence="1">
    <location>
        <begin position="73"/>
        <end position="100"/>
    </location>
</feature>
<dbReference type="InParanoid" id="K5V186"/>
<sequence>MPHGRRGRGMNETTRLDKGAMHPETQVSCIPRGCRLPELWCIAARVQHSAHLLGIWQAPRPWIRRGRIRTAPSGGHMRRARGAGTAQPWSQRQRATGRMPTNTWGEATEQSCHLLYACAELSTPFILTQVQPYDYSRIRCLQGAVRVRWSRWRLTWALALLTGQAARLSVAELSPPPRANCVSS</sequence>
<feature type="region of interest" description="Disordered" evidence="1">
    <location>
        <begin position="1"/>
        <end position="20"/>
    </location>
</feature>